<evidence type="ECO:0000256" key="1">
    <source>
        <dbReference type="SAM" id="Phobius"/>
    </source>
</evidence>
<feature type="chain" id="PRO_5008402735" evidence="2">
    <location>
        <begin position="24"/>
        <end position="101"/>
    </location>
</feature>
<dbReference type="EnsemblMetazoa" id="GPAI009510-RA">
    <property type="protein sequence ID" value="GPAI009510-PA"/>
    <property type="gene ID" value="GPAI009510"/>
</dbReference>
<accession>A0A1A9ZBF6</accession>
<evidence type="ECO:0000313" key="3">
    <source>
        <dbReference type="EnsemblMetazoa" id="GPAI009510-PA"/>
    </source>
</evidence>
<evidence type="ECO:0000256" key="2">
    <source>
        <dbReference type="SAM" id="SignalP"/>
    </source>
</evidence>
<sequence>MYRSRLITLTIILIMFLTDVINGVHLKPTNEFYLILNCNSSMRLGLVYWIGYVLKKVSMSNQKVQVTNLGTNKKDIYNRAVITFAVKQELQFLKEQTSFKQ</sequence>
<protein>
    <submittedName>
        <fullName evidence="3">Uncharacterized protein</fullName>
    </submittedName>
</protein>
<reference evidence="3" key="2">
    <citation type="submission" date="2020-05" db="UniProtKB">
        <authorList>
            <consortium name="EnsemblMetazoa"/>
        </authorList>
    </citation>
    <scope>IDENTIFICATION</scope>
    <source>
        <strain evidence="3">IAEA</strain>
    </source>
</reference>
<feature type="signal peptide" evidence="2">
    <location>
        <begin position="1"/>
        <end position="23"/>
    </location>
</feature>
<proteinExistence type="predicted"/>
<feature type="transmembrane region" description="Helical" evidence="1">
    <location>
        <begin position="33"/>
        <end position="54"/>
    </location>
</feature>
<keyword evidence="2" id="KW-0732">Signal</keyword>
<keyword evidence="1" id="KW-0472">Membrane</keyword>
<keyword evidence="1" id="KW-0812">Transmembrane</keyword>
<reference evidence="4" key="1">
    <citation type="submission" date="2014-03" db="EMBL/GenBank/DDBJ databases">
        <authorList>
            <person name="Aksoy S."/>
            <person name="Warren W."/>
            <person name="Wilson R.K."/>
        </authorList>
    </citation>
    <scope>NUCLEOTIDE SEQUENCE [LARGE SCALE GENOMIC DNA]</scope>
    <source>
        <strain evidence="4">IAEA</strain>
    </source>
</reference>
<evidence type="ECO:0000313" key="4">
    <source>
        <dbReference type="Proteomes" id="UP000092445"/>
    </source>
</evidence>
<dbReference type="AlphaFoldDB" id="A0A1A9ZBF6"/>
<keyword evidence="1" id="KW-1133">Transmembrane helix</keyword>
<name>A0A1A9ZBF6_GLOPL</name>
<keyword evidence="4" id="KW-1185">Reference proteome</keyword>
<dbReference type="VEuPathDB" id="VectorBase:GPAI009510"/>
<dbReference type="Proteomes" id="UP000092445">
    <property type="component" value="Unassembled WGS sequence"/>
</dbReference>
<organism evidence="3 4">
    <name type="scientific">Glossina pallidipes</name>
    <name type="common">Tsetse fly</name>
    <dbReference type="NCBI Taxonomy" id="7398"/>
    <lineage>
        <taxon>Eukaryota</taxon>
        <taxon>Metazoa</taxon>
        <taxon>Ecdysozoa</taxon>
        <taxon>Arthropoda</taxon>
        <taxon>Hexapoda</taxon>
        <taxon>Insecta</taxon>
        <taxon>Pterygota</taxon>
        <taxon>Neoptera</taxon>
        <taxon>Endopterygota</taxon>
        <taxon>Diptera</taxon>
        <taxon>Brachycera</taxon>
        <taxon>Muscomorpha</taxon>
        <taxon>Hippoboscoidea</taxon>
        <taxon>Glossinidae</taxon>
        <taxon>Glossina</taxon>
    </lineage>
</organism>